<dbReference type="EMBL" id="ML996710">
    <property type="protein sequence ID" value="KAF2395887.1"/>
    <property type="molecule type" value="Genomic_DNA"/>
</dbReference>
<dbReference type="AlphaFoldDB" id="A0A6G1HJ67"/>
<dbReference type="Gene3D" id="1.25.40.20">
    <property type="entry name" value="Ankyrin repeat-containing domain"/>
    <property type="match status" value="1"/>
</dbReference>
<dbReference type="PANTHER" id="PTHR24201">
    <property type="entry name" value="ANK_REP_REGION DOMAIN-CONTAINING PROTEIN"/>
    <property type="match status" value="1"/>
</dbReference>
<evidence type="ECO:0000313" key="3">
    <source>
        <dbReference type="EMBL" id="KAF2395887.1"/>
    </source>
</evidence>
<dbReference type="InterPro" id="IPR050776">
    <property type="entry name" value="Ank_Repeat/CDKN_Inhibitor"/>
</dbReference>
<keyword evidence="4" id="KW-1185">Reference proteome</keyword>
<keyword evidence="1" id="KW-0677">Repeat</keyword>
<gene>
    <name evidence="3" type="ORF">EJ06DRAFT_560353</name>
</gene>
<dbReference type="OrthoDB" id="194358at2759"/>
<accession>A0A6G1HJ67</accession>
<reference evidence="3" key="1">
    <citation type="journal article" date="2020" name="Stud. Mycol.">
        <title>101 Dothideomycetes genomes: a test case for predicting lifestyles and emergence of pathogens.</title>
        <authorList>
            <person name="Haridas S."/>
            <person name="Albert R."/>
            <person name="Binder M."/>
            <person name="Bloem J."/>
            <person name="Labutti K."/>
            <person name="Salamov A."/>
            <person name="Andreopoulos B."/>
            <person name="Baker S."/>
            <person name="Barry K."/>
            <person name="Bills G."/>
            <person name="Bluhm B."/>
            <person name="Cannon C."/>
            <person name="Castanera R."/>
            <person name="Culley D."/>
            <person name="Daum C."/>
            <person name="Ezra D."/>
            <person name="Gonzalez J."/>
            <person name="Henrissat B."/>
            <person name="Kuo A."/>
            <person name="Liang C."/>
            <person name="Lipzen A."/>
            <person name="Lutzoni F."/>
            <person name="Magnuson J."/>
            <person name="Mondo S."/>
            <person name="Nolan M."/>
            <person name="Ohm R."/>
            <person name="Pangilinan J."/>
            <person name="Park H.-J."/>
            <person name="Ramirez L."/>
            <person name="Alfaro M."/>
            <person name="Sun H."/>
            <person name="Tritt A."/>
            <person name="Yoshinaga Y."/>
            <person name="Zwiers L.-H."/>
            <person name="Turgeon B."/>
            <person name="Goodwin S."/>
            <person name="Spatafora J."/>
            <person name="Crous P."/>
            <person name="Grigoriev I."/>
        </authorList>
    </citation>
    <scope>NUCLEOTIDE SEQUENCE</scope>
    <source>
        <strain evidence="3">CBS 262.69</strain>
    </source>
</reference>
<sequence length="315" mass="34995">MSYNQLVGIAVYLPTDSIASNQLHFATRDRFKAALQTGSLSDLRSVLESMRTSPDEILNRPSAWQYWDSGLNSMVTAYNAGYWHVIEYLAAQPEFNIVPPYWCRCENLTHHVARRAVETGETHELQRLVDLGWDVSAIGDQAWCSPALSLVTSNGTIVRWFLSQGVDPNVAGNSGDSAMVYAAREASLSSLVHLSIAGGRVEGTDLVAQAAIGHSWGRPGRFEVIEWLLERGAGIDVMAKESWKKPEEVEETMESTYGPIVLTFDHFLEADGGQTAFNVARIWGDRELEGFLLARGADPQIEAVRKEKILEFSRY</sequence>
<dbReference type="Proteomes" id="UP000799640">
    <property type="component" value="Unassembled WGS sequence"/>
</dbReference>
<evidence type="ECO:0000256" key="1">
    <source>
        <dbReference type="ARBA" id="ARBA00022737"/>
    </source>
</evidence>
<evidence type="ECO:0000256" key="2">
    <source>
        <dbReference type="ARBA" id="ARBA00023043"/>
    </source>
</evidence>
<dbReference type="InterPro" id="IPR036770">
    <property type="entry name" value="Ankyrin_rpt-contain_sf"/>
</dbReference>
<keyword evidence="2" id="KW-0040">ANK repeat</keyword>
<protein>
    <submittedName>
        <fullName evidence="3">Uncharacterized protein</fullName>
    </submittedName>
</protein>
<evidence type="ECO:0000313" key="4">
    <source>
        <dbReference type="Proteomes" id="UP000799640"/>
    </source>
</evidence>
<organism evidence="3 4">
    <name type="scientific">Trichodelitschia bisporula</name>
    <dbReference type="NCBI Taxonomy" id="703511"/>
    <lineage>
        <taxon>Eukaryota</taxon>
        <taxon>Fungi</taxon>
        <taxon>Dikarya</taxon>
        <taxon>Ascomycota</taxon>
        <taxon>Pezizomycotina</taxon>
        <taxon>Dothideomycetes</taxon>
        <taxon>Dothideomycetes incertae sedis</taxon>
        <taxon>Phaeotrichales</taxon>
        <taxon>Phaeotrichaceae</taxon>
        <taxon>Trichodelitschia</taxon>
    </lineage>
</organism>
<proteinExistence type="predicted"/>
<name>A0A6G1HJ67_9PEZI</name>
<dbReference type="SUPFAM" id="SSF48403">
    <property type="entry name" value="Ankyrin repeat"/>
    <property type="match status" value="1"/>
</dbReference>